<dbReference type="InterPro" id="IPR004117">
    <property type="entry name" value="7tm6_olfct_rcpt"/>
</dbReference>
<evidence type="ECO:0000313" key="11">
    <source>
        <dbReference type="EMBL" id="AXX83039.1"/>
    </source>
</evidence>
<dbReference type="EMBL" id="MG204673">
    <property type="protein sequence ID" value="AXX83039.1"/>
    <property type="molecule type" value="mRNA"/>
</dbReference>
<comment type="subcellular location">
    <subcellularLocation>
        <location evidence="1 10">Cell membrane</location>
        <topology evidence="1 10">Multi-pass membrane protein</topology>
    </subcellularLocation>
</comment>
<dbReference type="GO" id="GO:0005886">
    <property type="term" value="C:plasma membrane"/>
    <property type="evidence" value="ECO:0007669"/>
    <property type="project" value="UniProtKB-SubCell"/>
</dbReference>
<keyword evidence="3 10" id="KW-0716">Sensory transduction</keyword>
<gene>
    <name evidence="11" type="primary">OR38</name>
</gene>
<sequence length="401" mass="46837">MEGRYRNHQECQKSLENIFSFLSFGGTFHQNNISGRAYCTLVTIFMCACSLQAIVSTVYNLEDVSKAAGAMYHANFFSFIVLANLTSLAYPEMMNTIRIETTFSYDYDSEVMRDLKEKLIWSRKEKHWYIIVKIFRFWTTFAISSIFVSGVVDKYSGKARYLQIYDAWYPSFLDQENFLVELLMYFFHLTATTCAAFGCYITLLTVYFYYVHLTTELLILQEAIFNISNRANEIGEKEEINLCLAYRKALKMCVEHYMLLIKYYLTVKRVLVIYCTYSYISGTLLLVCTAIIFLSGNEAAIGKFVVINISQMTYFFFMSWFGEELVRKNELVNQALFEMDWQELPKNCISNYKTFLILSQKPLNITMFIGQQVNLDGFMTLIKGSYSYFNMVYATTREKNN</sequence>
<evidence type="ECO:0000256" key="3">
    <source>
        <dbReference type="ARBA" id="ARBA00022606"/>
    </source>
</evidence>
<dbReference type="PANTHER" id="PTHR21137">
    <property type="entry name" value="ODORANT RECEPTOR"/>
    <property type="match status" value="1"/>
</dbReference>
<evidence type="ECO:0000256" key="7">
    <source>
        <dbReference type="ARBA" id="ARBA00023136"/>
    </source>
</evidence>
<reference evidence="11" key="1">
    <citation type="submission" date="2017-10" db="EMBL/GenBank/DDBJ databases">
        <authorList>
            <person name="Banno H."/>
            <person name="Chua N.-H."/>
        </authorList>
    </citation>
    <scope>NUCLEOTIDE SEQUENCE</scope>
</reference>
<keyword evidence="5 10" id="KW-0552">Olfaction</keyword>
<comment type="similarity">
    <text evidence="10">Belongs to the insect chemoreceptor superfamily. Heteromeric odorant receptor channel (TC 1.A.69) family.</text>
</comment>
<evidence type="ECO:0000256" key="4">
    <source>
        <dbReference type="ARBA" id="ARBA00022692"/>
    </source>
</evidence>
<protein>
    <recommendedName>
        <fullName evidence="10">Odorant receptor</fullName>
    </recommendedName>
</protein>
<evidence type="ECO:0000256" key="9">
    <source>
        <dbReference type="ARBA" id="ARBA00023224"/>
    </source>
</evidence>
<name>A0A385H523_9HEMI</name>
<organism evidence="11">
    <name type="scientific">Yemma signatus</name>
    <dbReference type="NCBI Taxonomy" id="300820"/>
    <lineage>
        <taxon>Eukaryota</taxon>
        <taxon>Metazoa</taxon>
        <taxon>Ecdysozoa</taxon>
        <taxon>Arthropoda</taxon>
        <taxon>Hexapoda</taxon>
        <taxon>Insecta</taxon>
        <taxon>Pterygota</taxon>
        <taxon>Neoptera</taxon>
        <taxon>Paraneoptera</taxon>
        <taxon>Hemiptera</taxon>
        <taxon>Heteroptera</taxon>
        <taxon>Panheteroptera</taxon>
        <taxon>Pentatomomorpha</taxon>
        <taxon>Lygaeoidea</taxon>
        <taxon>Berytidae</taxon>
        <taxon>Yemma</taxon>
    </lineage>
</organism>
<dbReference type="GO" id="GO:0004984">
    <property type="term" value="F:olfactory receptor activity"/>
    <property type="evidence" value="ECO:0007669"/>
    <property type="project" value="InterPro"/>
</dbReference>
<evidence type="ECO:0000256" key="10">
    <source>
        <dbReference type="RuleBase" id="RU351113"/>
    </source>
</evidence>
<keyword evidence="9 10" id="KW-0807">Transducer</keyword>
<keyword evidence="2" id="KW-1003">Cell membrane</keyword>
<keyword evidence="8 10" id="KW-0675">Receptor</keyword>
<evidence type="ECO:0000256" key="1">
    <source>
        <dbReference type="ARBA" id="ARBA00004651"/>
    </source>
</evidence>
<dbReference type="GO" id="GO:0005549">
    <property type="term" value="F:odorant binding"/>
    <property type="evidence" value="ECO:0007669"/>
    <property type="project" value="InterPro"/>
</dbReference>
<dbReference type="Pfam" id="PF02949">
    <property type="entry name" value="7tm_6"/>
    <property type="match status" value="1"/>
</dbReference>
<evidence type="ECO:0000256" key="2">
    <source>
        <dbReference type="ARBA" id="ARBA00022475"/>
    </source>
</evidence>
<evidence type="ECO:0000256" key="5">
    <source>
        <dbReference type="ARBA" id="ARBA00022725"/>
    </source>
</evidence>
<dbReference type="GO" id="GO:0007165">
    <property type="term" value="P:signal transduction"/>
    <property type="evidence" value="ECO:0007669"/>
    <property type="project" value="UniProtKB-KW"/>
</dbReference>
<evidence type="ECO:0000256" key="6">
    <source>
        <dbReference type="ARBA" id="ARBA00022989"/>
    </source>
</evidence>
<keyword evidence="4" id="KW-0812">Transmembrane</keyword>
<accession>A0A385H523</accession>
<keyword evidence="7" id="KW-0472">Membrane</keyword>
<keyword evidence="6" id="KW-1133">Transmembrane helix</keyword>
<evidence type="ECO:0000256" key="8">
    <source>
        <dbReference type="ARBA" id="ARBA00023170"/>
    </source>
</evidence>
<proteinExistence type="evidence at transcript level"/>
<dbReference type="PANTHER" id="PTHR21137:SF35">
    <property type="entry name" value="ODORANT RECEPTOR 19A-RELATED"/>
    <property type="match status" value="1"/>
</dbReference>
<dbReference type="AlphaFoldDB" id="A0A385H523"/>